<dbReference type="InterPro" id="IPR032820">
    <property type="entry name" value="ATPase_put"/>
</dbReference>
<evidence type="ECO:0000313" key="3">
    <source>
        <dbReference type="EMBL" id="SUB61632.1"/>
    </source>
</evidence>
<keyword evidence="1" id="KW-1133">Transmembrane helix</keyword>
<feature type="transmembrane region" description="Helical" evidence="1">
    <location>
        <begin position="20"/>
        <end position="38"/>
    </location>
</feature>
<sequence>MDGRYKWSELAKGFSLLSQIGITMVVCILGCSLLGLWIDKKIGTRPIFTLIFIVIGVLSAFMNLHKTLKSYMRKESE</sequence>
<dbReference type="PATRIC" id="fig|1261.3.peg.1764"/>
<dbReference type="Proteomes" id="UP000255101">
    <property type="component" value="Unassembled WGS sequence"/>
</dbReference>
<dbReference type="Pfam" id="PF09527">
    <property type="entry name" value="ATPase_gene1"/>
    <property type="match status" value="1"/>
</dbReference>
<dbReference type="Proteomes" id="UP000070326">
    <property type="component" value="Unassembled WGS sequence"/>
</dbReference>
<dbReference type="GeneID" id="79842891"/>
<keyword evidence="1" id="KW-0812">Transmembrane</keyword>
<dbReference type="EMBL" id="LSQZ01000064">
    <property type="protein sequence ID" value="KXI11755.1"/>
    <property type="molecule type" value="Genomic_DNA"/>
</dbReference>
<dbReference type="RefSeq" id="WP_002845174.1">
    <property type="nucleotide sequence ID" value="NZ_CAMPYD010000004.1"/>
</dbReference>
<feature type="transmembrane region" description="Helical" evidence="1">
    <location>
        <begin position="44"/>
        <end position="64"/>
    </location>
</feature>
<evidence type="ECO:0000256" key="1">
    <source>
        <dbReference type="SAM" id="Phobius"/>
    </source>
</evidence>
<reference evidence="2 4" key="1">
    <citation type="submission" date="2016-02" db="EMBL/GenBank/DDBJ databases">
        <authorList>
            <person name="Wen L."/>
            <person name="He K."/>
            <person name="Yang H."/>
        </authorList>
    </citation>
    <scope>NUCLEOTIDE SEQUENCE [LARGE SCALE GENOMIC DNA]</scope>
    <source>
        <strain evidence="2 4">MJR8628A</strain>
    </source>
</reference>
<gene>
    <name evidence="2" type="ORF">HMPREF3195_01248</name>
    <name evidence="3" type="ORF">NCTC11460_01575</name>
</gene>
<reference evidence="3 5" key="2">
    <citation type="submission" date="2018-06" db="EMBL/GenBank/DDBJ databases">
        <authorList>
            <consortium name="Pathogen Informatics"/>
            <person name="Doyle S."/>
        </authorList>
    </citation>
    <scope>NUCLEOTIDE SEQUENCE [LARGE SCALE GENOMIC DNA]</scope>
    <source>
        <strain evidence="3 5">NCTC11460</strain>
    </source>
</reference>
<dbReference type="eggNOG" id="ENOG50339Q9">
    <property type="taxonomic scope" value="Bacteria"/>
</dbReference>
<accession>A0A135YQR7</accession>
<name>A0A135YQR7_9FIRM</name>
<evidence type="ECO:0000313" key="5">
    <source>
        <dbReference type="Proteomes" id="UP000255101"/>
    </source>
</evidence>
<evidence type="ECO:0000313" key="2">
    <source>
        <dbReference type="EMBL" id="KXI11755.1"/>
    </source>
</evidence>
<dbReference type="AlphaFoldDB" id="A0A135YQR7"/>
<dbReference type="EMBL" id="UGTB01000004">
    <property type="protein sequence ID" value="SUB61632.1"/>
    <property type="molecule type" value="Genomic_DNA"/>
</dbReference>
<organism evidence="2 4">
    <name type="scientific">Peptostreptococcus anaerobius</name>
    <dbReference type="NCBI Taxonomy" id="1261"/>
    <lineage>
        <taxon>Bacteria</taxon>
        <taxon>Bacillati</taxon>
        <taxon>Bacillota</taxon>
        <taxon>Clostridia</taxon>
        <taxon>Peptostreptococcales</taxon>
        <taxon>Peptostreptococcaceae</taxon>
        <taxon>Peptostreptococcus</taxon>
    </lineage>
</organism>
<dbReference type="STRING" id="1261.HMPREF3195_01248"/>
<keyword evidence="1" id="KW-0472">Membrane</keyword>
<protein>
    <submittedName>
        <fullName evidence="3">Uncharacterized protein conserved in bacteria</fullName>
    </submittedName>
</protein>
<proteinExistence type="predicted"/>
<evidence type="ECO:0000313" key="4">
    <source>
        <dbReference type="Proteomes" id="UP000070326"/>
    </source>
</evidence>